<evidence type="ECO:0000313" key="2">
    <source>
        <dbReference type="Proteomes" id="UP000814033"/>
    </source>
</evidence>
<reference evidence="1" key="2">
    <citation type="journal article" date="2022" name="New Phytol.">
        <title>Evolutionary transition to the ectomycorrhizal habit in the genomes of a hyperdiverse lineage of mushroom-forming fungi.</title>
        <authorList>
            <person name="Looney B."/>
            <person name="Miyauchi S."/>
            <person name="Morin E."/>
            <person name="Drula E."/>
            <person name="Courty P.E."/>
            <person name="Kohler A."/>
            <person name="Kuo A."/>
            <person name="LaButti K."/>
            <person name="Pangilinan J."/>
            <person name="Lipzen A."/>
            <person name="Riley R."/>
            <person name="Andreopoulos W."/>
            <person name="He G."/>
            <person name="Johnson J."/>
            <person name="Nolan M."/>
            <person name="Tritt A."/>
            <person name="Barry K.W."/>
            <person name="Grigoriev I.V."/>
            <person name="Nagy L.G."/>
            <person name="Hibbett D."/>
            <person name="Henrissat B."/>
            <person name="Matheny P.B."/>
            <person name="Labbe J."/>
            <person name="Martin F.M."/>
        </authorList>
    </citation>
    <scope>NUCLEOTIDE SEQUENCE</scope>
    <source>
        <strain evidence="1">FP105234-sp</strain>
    </source>
</reference>
<organism evidence="1 2">
    <name type="scientific">Auriscalpium vulgare</name>
    <dbReference type="NCBI Taxonomy" id="40419"/>
    <lineage>
        <taxon>Eukaryota</taxon>
        <taxon>Fungi</taxon>
        <taxon>Dikarya</taxon>
        <taxon>Basidiomycota</taxon>
        <taxon>Agaricomycotina</taxon>
        <taxon>Agaricomycetes</taxon>
        <taxon>Russulales</taxon>
        <taxon>Auriscalpiaceae</taxon>
        <taxon>Auriscalpium</taxon>
    </lineage>
</organism>
<gene>
    <name evidence="1" type="ORF">FA95DRAFT_826698</name>
</gene>
<proteinExistence type="predicted"/>
<accession>A0ACB8R992</accession>
<sequence length="72" mass="7786">MALSAFELMAHIDLVLGRRVYPCQSYTADFVLCVARPPDALIWSKCAESIPSDATSSPRKPSLATQSHPPGL</sequence>
<dbReference type="EMBL" id="MU276172">
    <property type="protein sequence ID" value="KAI0040734.1"/>
    <property type="molecule type" value="Genomic_DNA"/>
</dbReference>
<comment type="caution">
    <text evidence="1">The sequence shown here is derived from an EMBL/GenBank/DDBJ whole genome shotgun (WGS) entry which is preliminary data.</text>
</comment>
<name>A0ACB8R992_9AGAM</name>
<evidence type="ECO:0000313" key="1">
    <source>
        <dbReference type="EMBL" id="KAI0040734.1"/>
    </source>
</evidence>
<keyword evidence="2" id="KW-1185">Reference proteome</keyword>
<protein>
    <submittedName>
        <fullName evidence="1">Uncharacterized protein</fullName>
    </submittedName>
</protein>
<dbReference type="Proteomes" id="UP000814033">
    <property type="component" value="Unassembled WGS sequence"/>
</dbReference>
<reference evidence="1" key="1">
    <citation type="submission" date="2021-02" db="EMBL/GenBank/DDBJ databases">
        <authorList>
            <consortium name="DOE Joint Genome Institute"/>
            <person name="Ahrendt S."/>
            <person name="Looney B.P."/>
            <person name="Miyauchi S."/>
            <person name="Morin E."/>
            <person name="Drula E."/>
            <person name="Courty P.E."/>
            <person name="Chicoki N."/>
            <person name="Fauchery L."/>
            <person name="Kohler A."/>
            <person name="Kuo A."/>
            <person name="Labutti K."/>
            <person name="Pangilinan J."/>
            <person name="Lipzen A."/>
            <person name="Riley R."/>
            <person name="Andreopoulos W."/>
            <person name="He G."/>
            <person name="Johnson J."/>
            <person name="Barry K.W."/>
            <person name="Grigoriev I.V."/>
            <person name="Nagy L."/>
            <person name="Hibbett D."/>
            <person name="Henrissat B."/>
            <person name="Matheny P.B."/>
            <person name="Labbe J."/>
            <person name="Martin F."/>
        </authorList>
    </citation>
    <scope>NUCLEOTIDE SEQUENCE</scope>
    <source>
        <strain evidence="1">FP105234-sp</strain>
    </source>
</reference>